<keyword evidence="1" id="KW-0131">Cell cycle</keyword>
<organism evidence="1 2">
    <name type="scientific">Antarcticirhabdus aurantiaca</name>
    <dbReference type="NCBI Taxonomy" id="2606717"/>
    <lineage>
        <taxon>Bacteria</taxon>
        <taxon>Pseudomonadati</taxon>
        <taxon>Pseudomonadota</taxon>
        <taxon>Alphaproteobacteria</taxon>
        <taxon>Hyphomicrobiales</taxon>
        <taxon>Aurantimonadaceae</taxon>
        <taxon>Antarcticirhabdus</taxon>
    </lineage>
</organism>
<evidence type="ECO:0000313" key="1">
    <source>
        <dbReference type="EMBL" id="WAJ26523.1"/>
    </source>
</evidence>
<protein>
    <submittedName>
        <fullName evidence="1">Cell division protein FtsQ/DivIB</fullName>
    </submittedName>
</protein>
<reference evidence="1" key="1">
    <citation type="submission" date="2022-11" db="EMBL/GenBank/DDBJ databases">
        <title>beta-Carotene-producing bacterium, Jeongeuplla avenae sp. nov., alleviates the salt stress of Arabidopsis seedlings.</title>
        <authorList>
            <person name="Jiang L."/>
            <person name="Lee J."/>
        </authorList>
    </citation>
    <scope>NUCLEOTIDE SEQUENCE</scope>
    <source>
        <strain evidence="1">DY_R2A_6</strain>
    </source>
</reference>
<dbReference type="Proteomes" id="UP001163223">
    <property type="component" value="Chromosome"/>
</dbReference>
<dbReference type="EMBL" id="CP113520">
    <property type="protein sequence ID" value="WAJ26523.1"/>
    <property type="molecule type" value="Genomic_DNA"/>
</dbReference>
<sequence>MRALTDRFDGDDVRRVPGRLILRASLASRKLIARAEAVDPASLPRFRSIAFGLLGAAGLYGMILGGHTGAAIDAVAAPLGFSIETIDVSGNRETTEIDVLQVLWGTGSQTLPSLDPAAARDALQKMPWIRSATVSKIYPDRVKIDLQEYEPYALWQTGGDLFIIDPAGHRITPSPPERFMGLPLVVGGGSAENASEILGPIELLPELRARVQAYIRVGDRRWDLRLDNGVTVRLPEEKPLEAMADVVRMDAEAGLLSRDIAAVDMRLPDRVTVQLTSGALERRTAALKEREKLLKRIAKDKPV</sequence>
<name>A0ACD4NI90_9HYPH</name>
<gene>
    <name evidence="1" type="ORF">OXU80_16765</name>
</gene>
<keyword evidence="2" id="KW-1185">Reference proteome</keyword>
<accession>A0ACD4NI90</accession>
<keyword evidence="1" id="KW-0132">Cell division</keyword>
<evidence type="ECO:0000313" key="2">
    <source>
        <dbReference type="Proteomes" id="UP001163223"/>
    </source>
</evidence>
<proteinExistence type="predicted"/>